<keyword evidence="8 10" id="KW-0456">Lyase</keyword>
<dbReference type="SUPFAM" id="SSF52016">
    <property type="entry name" value="LeuD/IlvD-like"/>
    <property type="match status" value="1"/>
</dbReference>
<dbReference type="UniPathway" id="UPA00048">
    <property type="reaction ID" value="UER00071"/>
</dbReference>
<evidence type="ECO:0000313" key="13">
    <source>
        <dbReference type="Proteomes" id="UP000321363"/>
    </source>
</evidence>
<evidence type="ECO:0000256" key="8">
    <source>
        <dbReference type="ARBA" id="ARBA00023239"/>
    </source>
</evidence>
<accession>A0A5C6W1F2</accession>
<sequence length="198" mass="22590">MKPFTTHTGKVAVLNRANVDTDQIIPKQFLKRIEKTGYGRFAFFDWRYLPDGSENPEFELNQEKSKGASVLLAGENFGCGSSREHAPWALSDYGFQVILAPSYADIFHQNCLKNGILPIALDQSVLDLIRQKSHVEGYELKIDLQNQEILDNDGLSQDFSVDPYWKDMLLYGKDEIDLTLNYGENITKFEDTRKATFL</sequence>
<dbReference type="CDD" id="cd01577">
    <property type="entry name" value="IPMI_Swivel"/>
    <property type="match status" value="1"/>
</dbReference>
<dbReference type="InterPro" id="IPR004431">
    <property type="entry name" value="3-IsopropMal_deHydase_ssu"/>
</dbReference>
<dbReference type="FunFam" id="3.20.19.10:FF:000003">
    <property type="entry name" value="3-isopropylmalate dehydratase small subunit"/>
    <property type="match status" value="1"/>
</dbReference>
<keyword evidence="13" id="KW-1185">Reference proteome</keyword>
<dbReference type="OrthoDB" id="9777465at2"/>
<dbReference type="EC" id="4.2.1.33" evidence="10"/>
<organism evidence="12 13">
    <name type="scientific">Metabacillus litoralis</name>
    <dbReference type="NCBI Taxonomy" id="152268"/>
    <lineage>
        <taxon>Bacteria</taxon>
        <taxon>Bacillati</taxon>
        <taxon>Bacillota</taxon>
        <taxon>Bacilli</taxon>
        <taxon>Bacillales</taxon>
        <taxon>Bacillaceae</taxon>
        <taxon>Metabacillus</taxon>
    </lineage>
</organism>
<evidence type="ECO:0000256" key="7">
    <source>
        <dbReference type="ARBA" id="ARBA00022605"/>
    </source>
</evidence>
<evidence type="ECO:0000256" key="9">
    <source>
        <dbReference type="ARBA" id="ARBA00023304"/>
    </source>
</evidence>
<evidence type="ECO:0000256" key="4">
    <source>
        <dbReference type="ARBA" id="ARBA00009845"/>
    </source>
</evidence>
<dbReference type="EMBL" id="VOQF01000007">
    <property type="protein sequence ID" value="TXC90131.1"/>
    <property type="molecule type" value="Genomic_DNA"/>
</dbReference>
<dbReference type="Gene3D" id="3.20.19.10">
    <property type="entry name" value="Aconitase, domain 4"/>
    <property type="match status" value="1"/>
</dbReference>
<comment type="caution">
    <text evidence="12">The sequence shown here is derived from an EMBL/GenBank/DDBJ whole genome shotgun (WGS) entry which is preliminary data.</text>
</comment>
<gene>
    <name evidence="10 12" type="primary">leuD</name>
    <name evidence="12" type="ORF">FS935_13790</name>
</gene>
<reference evidence="12 13" key="1">
    <citation type="journal article" date="2005" name="Int. J. Syst. Evol. Microbiol.">
        <title>Bacillus litoralis sp. nov., isolated from a tidal flat of the Yellow Sea in Korea.</title>
        <authorList>
            <person name="Yoon J.H."/>
            <person name="Oh T.K."/>
        </authorList>
    </citation>
    <scope>NUCLEOTIDE SEQUENCE [LARGE SCALE GENOMIC DNA]</scope>
    <source>
        <strain evidence="12 13">SW-211</strain>
    </source>
</reference>
<dbReference type="RefSeq" id="WP_146949203.1">
    <property type="nucleotide sequence ID" value="NZ_VOQF01000007.1"/>
</dbReference>
<protein>
    <recommendedName>
        <fullName evidence="10">3-isopropylmalate dehydratase small subunit</fullName>
        <ecNumber evidence="10">4.2.1.33</ecNumber>
    </recommendedName>
    <alternativeName>
        <fullName evidence="10">Alpha-IPM isomerase</fullName>
        <shortName evidence="10">IPMI</shortName>
    </alternativeName>
    <alternativeName>
        <fullName evidence="10">Isopropylmalate isomerase</fullName>
    </alternativeName>
</protein>
<evidence type="ECO:0000256" key="10">
    <source>
        <dbReference type="HAMAP-Rule" id="MF_01031"/>
    </source>
</evidence>
<dbReference type="HAMAP" id="MF_01031">
    <property type="entry name" value="LeuD_type1"/>
    <property type="match status" value="1"/>
</dbReference>
<keyword evidence="7 10" id="KW-0028">Amino-acid biosynthesis</keyword>
<comment type="similarity">
    <text evidence="4 10">Belongs to the LeuD family. LeuD type 1 subfamily.</text>
</comment>
<evidence type="ECO:0000313" key="12">
    <source>
        <dbReference type="EMBL" id="TXC90131.1"/>
    </source>
</evidence>
<dbReference type="InterPro" id="IPR000573">
    <property type="entry name" value="AconitaseA/IPMdHydase_ssu_swvl"/>
</dbReference>
<keyword evidence="6 10" id="KW-0432">Leucine biosynthesis</keyword>
<dbReference type="InterPro" id="IPR033940">
    <property type="entry name" value="IPMI_Swivel"/>
</dbReference>
<dbReference type="PANTHER" id="PTHR43345">
    <property type="entry name" value="3-ISOPROPYLMALATE DEHYDRATASE SMALL SUBUNIT 2-RELATED-RELATED"/>
    <property type="match status" value="1"/>
</dbReference>
<dbReference type="Pfam" id="PF00694">
    <property type="entry name" value="Aconitase_C"/>
    <property type="match status" value="1"/>
</dbReference>
<evidence type="ECO:0000259" key="11">
    <source>
        <dbReference type="Pfam" id="PF00694"/>
    </source>
</evidence>
<name>A0A5C6W1F2_9BACI</name>
<evidence type="ECO:0000256" key="1">
    <source>
        <dbReference type="ARBA" id="ARBA00000491"/>
    </source>
</evidence>
<dbReference type="NCBIfam" id="NF002458">
    <property type="entry name" value="PRK01641.1"/>
    <property type="match status" value="1"/>
</dbReference>
<evidence type="ECO:0000256" key="5">
    <source>
        <dbReference type="ARBA" id="ARBA00011271"/>
    </source>
</evidence>
<evidence type="ECO:0000256" key="2">
    <source>
        <dbReference type="ARBA" id="ARBA00002695"/>
    </source>
</evidence>
<feature type="domain" description="Aconitase A/isopropylmalate dehydratase small subunit swivel" evidence="11">
    <location>
        <begin position="1"/>
        <end position="123"/>
    </location>
</feature>
<comment type="subunit">
    <text evidence="5 10">Heterodimer of LeuC and LeuD.</text>
</comment>
<dbReference type="GO" id="GO:0009316">
    <property type="term" value="C:3-isopropylmalate dehydratase complex"/>
    <property type="evidence" value="ECO:0007669"/>
    <property type="project" value="InterPro"/>
</dbReference>
<dbReference type="GO" id="GO:0003861">
    <property type="term" value="F:3-isopropylmalate dehydratase activity"/>
    <property type="evidence" value="ECO:0007669"/>
    <property type="project" value="UniProtKB-UniRule"/>
</dbReference>
<dbReference type="AlphaFoldDB" id="A0A5C6W1F2"/>
<dbReference type="PANTHER" id="PTHR43345:SF5">
    <property type="entry name" value="3-ISOPROPYLMALATE DEHYDRATASE SMALL SUBUNIT"/>
    <property type="match status" value="1"/>
</dbReference>
<dbReference type="InterPro" id="IPR015928">
    <property type="entry name" value="Aconitase/3IPM_dehydase_swvl"/>
</dbReference>
<dbReference type="NCBIfam" id="TIGR00171">
    <property type="entry name" value="leuD"/>
    <property type="match status" value="1"/>
</dbReference>
<comment type="function">
    <text evidence="2 10">Catalyzes the isomerization between 2-isopropylmalate and 3-isopropylmalate, via the formation of 2-isopropylmaleate.</text>
</comment>
<proteinExistence type="inferred from homology"/>
<keyword evidence="9 10" id="KW-0100">Branched-chain amino acid biosynthesis</keyword>
<dbReference type="Proteomes" id="UP000321363">
    <property type="component" value="Unassembled WGS sequence"/>
</dbReference>
<evidence type="ECO:0000256" key="6">
    <source>
        <dbReference type="ARBA" id="ARBA00022430"/>
    </source>
</evidence>
<comment type="pathway">
    <text evidence="3 10">Amino-acid biosynthesis; L-leucine biosynthesis; L-leucine from 3-methyl-2-oxobutanoate: step 2/4.</text>
</comment>
<comment type="catalytic activity">
    <reaction evidence="1 10">
        <text>(2R,3S)-3-isopropylmalate = (2S)-2-isopropylmalate</text>
        <dbReference type="Rhea" id="RHEA:32287"/>
        <dbReference type="ChEBI" id="CHEBI:1178"/>
        <dbReference type="ChEBI" id="CHEBI:35121"/>
        <dbReference type="EC" id="4.2.1.33"/>
    </reaction>
</comment>
<evidence type="ECO:0000256" key="3">
    <source>
        <dbReference type="ARBA" id="ARBA00004729"/>
    </source>
</evidence>
<dbReference type="InterPro" id="IPR050075">
    <property type="entry name" value="LeuD"/>
</dbReference>
<dbReference type="GO" id="GO:0009098">
    <property type="term" value="P:L-leucine biosynthetic process"/>
    <property type="evidence" value="ECO:0007669"/>
    <property type="project" value="UniProtKB-UniRule"/>
</dbReference>